<comment type="caution">
    <text evidence="1">The sequence shown here is derived from an EMBL/GenBank/DDBJ whole genome shotgun (WGS) entry which is preliminary data.</text>
</comment>
<proteinExistence type="predicted"/>
<dbReference type="EMBL" id="PJOS01000084">
    <property type="protein sequence ID" value="PKT69125.1"/>
    <property type="molecule type" value="Genomic_DNA"/>
</dbReference>
<protein>
    <recommendedName>
        <fullName evidence="3">Histidine kinase/HSP90-like ATPase domain-containing protein</fullName>
    </recommendedName>
</protein>
<keyword evidence="2" id="KW-1185">Reference proteome</keyword>
<evidence type="ECO:0008006" key="3">
    <source>
        <dbReference type="Google" id="ProtNLM"/>
    </source>
</evidence>
<reference evidence="1 2" key="1">
    <citation type="submission" date="2017-12" db="EMBL/GenBank/DDBJ databases">
        <title>Streptomyces populusis sp. nov., a novel endophytic actinobacterium isolated from stems of Populus adenopoda Maxim.</title>
        <authorList>
            <person name="Wang Z."/>
        </authorList>
    </citation>
    <scope>NUCLEOTIDE SEQUENCE [LARGE SCALE GENOMIC DNA]</scope>
    <source>
        <strain evidence="1 2">A249</strain>
    </source>
</reference>
<evidence type="ECO:0000313" key="1">
    <source>
        <dbReference type="EMBL" id="PKT69125.1"/>
    </source>
</evidence>
<dbReference type="AlphaFoldDB" id="A0A2I0SGR7"/>
<sequence>MPFLFTVRDALSIPVADPAVEIVKLIVSELVTNACTYAAGPALLQLQVAGNAPASNGGTAIPCRPP</sequence>
<evidence type="ECO:0000313" key="2">
    <source>
        <dbReference type="Proteomes" id="UP000236178"/>
    </source>
</evidence>
<name>A0A2I0SGR7_9ACTN</name>
<accession>A0A2I0SGR7</accession>
<gene>
    <name evidence="1" type="ORF">CW362_31155</name>
</gene>
<organism evidence="1 2">
    <name type="scientific">Streptomyces populi</name>
    <dbReference type="NCBI Taxonomy" id="2058924"/>
    <lineage>
        <taxon>Bacteria</taxon>
        <taxon>Bacillati</taxon>
        <taxon>Actinomycetota</taxon>
        <taxon>Actinomycetes</taxon>
        <taxon>Kitasatosporales</taxon>
        <taxon>Streptomycetaceae</taxon>
        <taxon>Streptomyces</taxon>
    </lineage>
</organism>
<dbReference type="Proteomes" id="UP000236178">
    <property type="component" value="Unassembled WGS sequence"/>
</dbReference>